<protein>
    <submittedName>
        <fullName evidence="2">Uncharacterized protein</fullName>
    </submittedName>
</protein>
<dbReference type="PROSITE" id="PS51257">
    <property type="entry name" value="PROKAR_LIPOPROTEIN"/>
    <property type="match status" value="1"/>
</dbReference>
<proteinExistence type="predicted"/>
<comment type="caution">
    <text evidence="2">The sequence shown here is derived from an EMBL/GenBank/DDBJ whole genome shotgun (WGS) entry which is preliminary data.</text>
</comment>
<organism evidence="2 3">
    <name type="scientific">Flagellimonas sediminis</name>
    <dbReference type="NCBI Taxonomy" id="2696468"/>
    <lineage>
        <taxon>Bacteria</taxon>
        <taxon>Pseudomonadati</taxon>
        <taxon>Bacteroidota</taxon>
        <taxon>Flavobacteriia</taxon>
        <taxon>Flavobacteriales</taxon>
        <taxon>Flavobacteriaceae</taxon>
        <taxon>Flagellimonas</taxon>
    </lineage>
</organism>
<keyword evidence="1" id="KW-0732">Signal</keyword>
<dbReference type="RefSeq" id="WP_163632375.1">
    <property type="nucleotide sequence ID" value="NZ_JAAAMI010000001.1"/>
</dbReference>
<reference evidence="2 3" key="1">
    <citation type="submission" date="2020-01" db="EMBL/GenBank/DDBJ databases">
        <title>Muricauda sediminis sp.nov. 40Bstr401.</title>
        <authorList>
            <person name="Xue Z."/>
            <person name="Zhu S."/>
            <person name="Ren N."/>
            <person name="Chen T."/>
            <person name="Chen X."/>
            <person name="Chen J."/>
            <person name="Yang J."/>
        </authorList>
    </citation>
    <scope>NUCLEOTIDE SEQUENCE [LARGE SCALE GENOMIC DNA]</scope>
    <source>
        <strain evidence="2 3">40Bstr401</strain>
    </source>
</reference>
<evidence type="ECO:0000256" key="1">
    <source>
        <dbReference type="SAM" id="SignalP"/>
    </source>
</evidence>
<name>A0A6I5KNJ9_9FLAO</name>
<feature type="signal peptide" evidence="1">
    <location>
        <begin position="1"/>
        <end position="26"/>
    </location>
</feature>
<feature type="chain" id="PRO_5026138902" evidence="1">
    <location>
        <begin position="27"/>
        <end position="541"/>
    </location>
</feature>
<keyword evidence="3" id="KW-1185">Reference proteome</keyword>
<dbReference type="EMBL" id="JAAAMI010000001">
    <property type="protein sequence ID" value="NDV42013.1"/>
    <property type="molecule type" value="Genomic_DNA"/>
</dbReference>
<sequence>MDFLTLKRTMLAIIPFCFLVFMSCNKDNDLFLEAVIDEETTVENGTDTDGGTTNNPNVNGNNGFYQVMFTSNQVDLMVSRVASGFSRPGTNGEDITRMINQAQDFLSNPDIGRLDWMPSSGIRACGLGCDPVPTNVTNGSHYVSDNIFYAGLYAFILANRNETGDLAYAEQLSKAIADQILKRAKDPNLDFSNRSAWLDGTETNPFFLTAAWLEKTLNNWSLIKAMGLDTGLTSQEEQTIVDWFKKGRDWMFDKLTNHYIYGFGSSWKTSASDTGYNMKYSGTNNAVIAVNGAEQTDYTVNHAAVLPHWNVPSKYASYLHYYGLIYQDQAALELTETWYQNVFKLSVFPDGTTTELKRATSSNPDLGLVYWGITMSTLSSMAHSHAVAVLQGNPIVKGYSYSYFYDYTTSEGLSDYLKSHAASDTKGGTKGLESYLLAFTKYLGQSTGINAWGDVRQVNISGYPTHQMPNKFHYMVPIAQANAYYNNASLQNAYGGTGGFQRPLTKAEGGGWIGAWPESYMGGFGKFLIAFPYLETEGKTY</sequence>
<dbReference type="AlphaFoldDB" id="A0A6I5KNJ9"/>
<dbReference type="Proteomes" id="UP000468707">
    <property type="component" value="Unassembled WGS sequence"/>
</dbReference>
<evidence type="ECO:0000313" key="3">
    <source>
        <dbReference type="Proteomes" id="UP000468707"/>
    </source>
</evidence>
<evidence type="ECO:0000313" key="2">
    <source>
        <dbReference type="EMBL" id="NDV42013.1"/>
    </source>
</evidence>
<gene>
    <name evidence="2" type="ORF">GTK07_01635</name>
</gene>
<accession>A0A6I5KNJ9</accession>